<dbReference type="OrthoDB" id="9890814at2759"/>
<feature type="compositionally biased region" description="Polar residues" evidence="1">
    <location>
        <begin position="271"/>
        <end position="292"/>
    </location>
</feature>
<accession>A0A556UFI2</accession>
<protein>
    <submittedName>
        <fullName evidence="3">Fibrinogen silencer-binding protein</fullName>
    </submittedName>
</protein>
<sequence length="369" mass="40579">MNSLTDQQHPVRIPNILAAPFFTLSPTQTQMKMLTTMTYRMPNFTLEQKLYLLQKIHSVVDAVQDFRKDTNTTVYRNAVWAELAQAFNEAFPNRPPSSVGSLKTLWKRLKVECRVALQRRQEQQAAGMPLTALTQVQREVMALVPNLISNIEDMDGDGSCALITNSSPGAVTAGSNGNEQEDLDQNNEIDSKELVAIDLGLVSPPEATQNSGTPPGSASSPPSHIFFSHSSTSRGAQQRSSVLHPSQSRAGSGSGSRSASTDPPRRVSAVPQVTPSASSENSFVYRDSQGQDSGWEARRQEALELEHQQTMSLLLLQQCVWEEKRRAAQQKEKAARAKKRYYQAKLHKLGVEIQLSSSDSDDGGEPTQT</sequence>
<dbReference type="InterPro" id="IPR018247">
    <property type="entry name" value="EF_Hand_1_Ca_BS"/>
</dbReference>
<evidence type="ECO:0000256" key="1">
    <source>
        <dbReference type="SAM" id="MobiDB-lite"/>
    </source>
</evidence>
<dbReference type="InterPro" id="IPR028002">
    <property type="entry name" value="Myb_DNA-bind_5"/>
</dbReference>
<evidence type="ECO:0000313" key="4">
    <source>
        <dbReference type="Proteomes" id="UP000319801"/>
    </source>
</evidence>
<dbReference type="PANTHER" id="PTHR21411">
    <property type="entry name" value="APONTIC"/>
    <property type="match status" value="1"/>
</dbReference>
<organism evidence="3 4">
    <name type="scientific">Bagarius yarrelli</name>
    <name type="common">Goonch</name>
    <name type="synonym">Bagrus yarrelli</name>
    <dbReference type="NCBI Taxonomy" id="175774"/>
    <lineage>
        <taxon>Eukaryota</taxon>
        <taxon>Metazoa</taxon>
        <taxon>Chordata</taxon>
        <taxon>Craniata</taxon>
        <taxon>Vertebrata</taxon>
        <taxon>Euteleostomi</taxon>
        <taxon>Actinopterygii</taxon>
        <taxon>Neopterygii</taxon>
        <taxon>Teleostei</taxon>
        <taxon>Ostariophysi</taxon>
        <taxon>Siluriformes</taxon>
        <taxon>Sisoridae</taxon>
        <taxon>Sisorinae</taxon>
        <taxon>Bagarius</taxon>
    </lineage>
</organism>
<keyword evidence="4" id="KW-1185">Reference proteome</keyword>
<proteinExistence type="predicted"/>
<dbReference type="AlphaFoldDB" id="A0A556UFI2"/>
<dbReference type="PANTHER" id="PTHR21411:SF0">
    <property type="entry name" value="REGULATORY PROTEIN ZESTE"/>
    <property type="match status" value="1"/>
</dbReference>
<gene>
    <name evidence="3" type="ORF">Baya_9684</name>
</gene>
<name>A0A556UFI2_BAGYA</name>
<dbReference type="EMBL" id="VCAZ01000070">
    <property type="protein sequence ID" value="TSO77717.1"/>
    <property type="molecule type" value="Genomic_DNA"/>
</dbReference>
<reference evidence="3 4" key="1">
    <citation type="journal article" date="2019" name="Genome Biol. Evol.">
        <title>Whole-Genome Sequencing of the Giant Devil Catfish, Bagarius yarrelli.</title>
        <authorList>
            <person name="Jiang W."/>
            <person name="Lv Y."/>
            <person name="Cheng L."/>
            <person name="Yang K."/>
            <person name="Chao B."/>
            <person name="Wang X."/>
            <person name="Li Y."/>
            <person name="Pan X."/>
            <person name="You X."/>
            <person name="Zhang Y."/>
            <person name="Yang J."/>
            <person name="Li J."/>
            <person name="Zhang X."/>
            <person name="Liu S."/>
            <person name="Sun C."/>
            <person name="Yang J."/>
            <person name="Shi Q."/>
        </authorList>
    </citation>
    <scope>NUCLEOTIDE SEQUENCE [LARGE SCALE GENOMIC DNA]</scope>
    <source>
        <strain evidence="3">JWS20170419001</strain>
        <tissue evidence="3">Muscle</tissue>
    </source>
</reference>
<dbReference type="PROSITE" id="PS00018">
    <property type="entry name" value="EF_HAND_1"/>
    <property type="match status" value="1"/>
</dbReference>
<evidence type="ECO:0000313" key="3">
    <source>
        <dbReference type="EMBL" id="TSO77717.1"/>
    </source>
</evidence>
<evidence type="ECO:0000259" key="2">
    <source>
        <dbReference type="Pfam" id="PF13873"/>
    </source>
</evidence>
<feature type="compositionally biased region" description="Low complexity" evidence="1">
    <location>
        <begin position="248"/>
        <end position="260"/>
    </location>
</feature>
<feature type="region of interest" description="Disordered" evidence="1">
    <location>
        <begin position="203"/>
        <end position="296"/>
    </location>
</feature>
<feature type="compositionally biased region" description="Low complexity" evidence="1">
    <location>
        <begin position="211"/>
        <end position="233"/>
    </location>
</feature>
<dbReference type="Pfam" id="PF13873">
    <property type="entry name" value="Myb_DNA-bind_5"/>
    <property type="match status" value="1"/>
</dbReference>
<feature type="compositionally biased region" description="Polar residues" evidence="1">
    <location>
        <begin position="234"/>
        <end position="247"/>
    </location>
</feature>
<feature type="domain" description="Myb/SANT-like DNA-binding" evidence="2">
    <location>
        <begin position="40"/>
        <end position="116"/>
    </location>
</feature>
<dbReference type="Proteomes" id="UP000319801">
    <property type="component" value="Unassembled WGS sequence"/>
</dbReference>
<comment type="caution">
    <text evidence="3">The sequence shown here is derived from an EMBL/GenBank/DDBJ whole genome shotgun (WGS) entry which is preliminary data.</text>
</comment>